<reference evidence="11" key="1">
    <citation type="submission" date="2021-05" db="EMBL/GenBank/DDBJ databases">
        <authorList>
            <person name="Alioto T."/>
            <person name="Alioto T."/>
            <person name="Gomez Garrido J."/>
        </authorList>
    </citation>
    <scope>NUCLEOTIDE SEQUENCE</scope>
</reference>
<dbReference type="AlphaFoldDB" id="A0A8D8T6U5"/>
<dbReference type="GO" id="GO:0005506">
    <property type="term" value="F:iron ion binding"/>
    <property type="evidence" value="ECO:0007669"/>
    <property type="project" value="InterPro"/>
</dbReference>
<protein>
    <submittedName>
        <fullName evidence="11">Probable cytochrome P450 49a1</fullName>
    </submittedName>
</protein>
<proteinExistence type="inferred from homology"/>
<keyword evidence="5 9" id="KW-0560">Oxidoreductase</keyword>
<dbReference type="PRINTS" id="PR00385">
    <property type="entry name" value="P450"/>
</dbReference>
<comment type="similarity">
    <text evidence="2 9">Belongs to the cytochrome P450 family.</text>
</comment>
<keyword evidence="4 8" id="KW-0479">Metal-binding</keyword>
<dbReference type="Gene3D" id="1.10.630.10">
    <property type="entry name" value="Cytochrome P450"/>
    <property type="match status" value="1"/>
</dbReference>
<feature type="binding site" description="axial binding residue" evidence="8">
    <location>
        <position position="435"/>
    </location>
    <ligand>
        <name>heme</name>
        <dbReference type="ChEBI" id="CHEBI:30413"/>
    </ligand>
    <ligandPart>
        <name>Fe</name>
        <dbReference type="ChEBI" id="CHEBI:18248"/>
    </ligandPart>
</feature>
<feature type="compositionally biased region" description="Basic and acidic residues" evidence="10">
    <location>
        <begin position="393"/>
        <end position="415"/>
    </location>
</feature>
<evidence type="ECO:0000256" key="3">
    <source>
        <dbReference type="ARBA" id="ARBA00022617"/>
    </source>
</evidence>
<dbReference type="PANTHER" id="PTHR24279:SF120">
    <property type="entry name" value="CYTOCHROME P450"/>
    <property type="match status" value="1"/>
</dbReference>
<dbReference type="PRINTS" id="PR00463">
    <property type="entry name" value="EP450I"/>
</dbReference>
<dbReference type="InterPro" id="IPR036396">
    <property type="entry name" value="Cyt_P450_sf"/>
</dbReference>
<evidence type="ECO:0000256" key="10">
    <source>
        <dbReference type="SAM" id="MobiDB-lite"/>
    </source>
</evidence>
<evidence type="ECO:0000313" key="11">
    <source>
        <dbReference type="EMBL" id="CAG6681421.1"/>
    </source>
</evidence>
<dbReference type="InterPro" id="IPR002401">
    <property type="entry name" value="Cyt_P450_E_grp-I"/>
</dbReference>
<evidence type="ECO:0000256" key="8">
    <source>
        <dbReference type="PIRSR" id="PIRSR602401-1"/>
    </source>
</evidence>
<evidence type="ECO:0000256" key="1">
    <source>
        <dbReference type="ARBA" id="ARBA00001971"/>
    </source>
</evidence>
<evidence type="ECO:0000256" key="9">
    <source>
        <dbReference type="RuleBase" id="RU000461"/>
    </source>
</evidence>
<keyword evidence="3 8" id="KW-0349">Heme</keyword>
<evidence type="ECO:0000256" key="7">
    <source>
        <dbReference type="ARBA" id="ARBA00023033"/>
    </source>
</evidence>
<evidence type="ECO:0000256" key="6">
    <source>
        <dbReference type="ARBA" id="ARBA00023004"/>
    </source>
</evidence>
<sequence>MHSQLTRCKHSSNIAVKSFDQIFSPKAWPIIGHGHLFIPKIGKYSADKFGDEVYSMMKEHNVPIIKLVLNGEPMVFTVSADDTRTMFQHEGKRPERPSLKALQIIREKNEQSIGVIVSNGDTWHKLRSGVTPLLKKSLVNAYHDKHQEIAKLHVNRMIEEVNKNKEQVLRDVTTHCMKFTLHAISIISPVMNVSIDTDTEEVLRMNIDLMDALYKTMGEPPIWNLIKTKAYRKLEVANNYFYAKISNNIKTLDVTKEPFLKILFDMDHLSYKDKVITAMDIFLGGIDATATTLAMTLHYLSLDRALQDRILTELRTPDHQHRLLKACIKETLRMAATGGGNGRYVMNDTVISGYRVPKGTWLLSLNPIIGMLEEYFDNPCVYKPDRWLRESKTKASSRCPKESTQNRDGSTHSELQRGSTHPFASLPFGFGPRMCPGKLVAEQEMVLYLTEVLKTAILEPIDKEPLGMIFRTNRVPDRVINIKCLPR</sequence>
<evidence type="ECO:0000256" key="5">
    <source>
        <dbReference type="ARBA" id="ARBA00023002"/>
    </source>
</evidence>
<dbReference type="GO" id="GO:0004497">
    <property type="term" value="F:monooxygenase activity"/>
    <property type="evidence" value="ECO:0007669"/>
    <property type="project" value="UniProtKB-KW"/>
</dbReference>
<keyword evidence="6 8" id="KW-0408">Iron</keyword>
<comment type="cofactor">
    <cofactor evidence="1 8">
        <name>heme</name>
        <dbReference type="ChEBI" id="CHEBI:30413"/>
    </cofactor>
</comment>
<name>A0A8D8T6U5_9HEMI</name>
<dbReference type="SUPFAM" id="SSF48264">
    <property type="entry name" value="Cytochrome P450"/>
    <property type="match status" value="1"/>
</dbReference>
<keyword evidence="7 9" id="KW-0503">Monooxygenase</keyword>
<dbReference type="InterPro" id="IPR050479">
    <property type="entry name" value="CYP11_CYP27_families"/>
</dbReference>
<dbReference type="InterPro" id="IPR001128">
    <property type="entry name" value="Cyt_P450"/>
</dbReference>
<dbReference type="PROSITE" id="PS00086">
    <property type="entry name" value="CYTOCHROME_P450"/>
    <property type="match status" value="1"/>
</dbReference>
<evidence type="ECO:0000256" key="2">
    <source>
        <dbReference type="ARBA" id="ARBA00010617"/>
    </source>
</evidence>
<dbReference type="Pfam" id="PF00067">
    <property type="entry name" value="p450"/>
    <property type="match status" value="1"/>
</dbReference>
<dbReference type="GO" id="GO:0016705">
    <property type="term" value="F:oxidoreductase activity, acting on paired donors, with incorporation or reduction of molecular oxygen"/>
    <property type="evidence" value="ECO:0007669"/>
    <property type="project" value="InterPro"/>
</dbReference>
<dbReference type="GO" id="GO:0020037">
    <property type="term" value="F:heme binding"/>
    <property type="evidence" value="ECO:0007669"/>
    <property type="project" value="InterPro"/>
</dbReference>
<accession>A0A8D8T6U5</accession>
<evidence type="ECO:0000256" key="4">
    <source>
        <dbReference type="ARBA" id="ARBA00022723"/>
    </source>
</evidence>
<dbReference type="EMBL" id="HBUF01255645">
    <property type="protein sequence ID" value="CAG6681421.1"/>
    <property type="molecule type" value="Transcribed_RNA"/>
</dbReference>
<dbReference type="InterPro" id="IPR017972">
    <property type="entry name" value="Cyt_P450_CS"/>
</dbReference>
<feature type="region of interest" description="Disordered" evidence="10">
    <location>
        <begin position="393"/>
        <end position="420"/>
    </location>
</feature>
<dbReference type="PANTHER" id="PTHR24279">
    <property type="entry name" value="CYTOCHROME P450"/>
    <property type="match status" value="1"/>
</dbReference>
<organism evidence="11">
    <name type="scientific">Cacopsylla melanoneura</name>
    <dbReference type="NCBI Taxonomy" id="428564"/>
    <lineage>
        <taxon>Eukaryota</taxon>
        <taxon>Metazoa</taxon>
        <taxon>Ecdysozoa</taxon>
        <taxon>Arthropoda</taxon>
        <taxon>Hexapoda</taxon>
        <taxon>Insecta</taxon>
        <taxon>Pterygota</taxon>
        <taxon>Neoptera</taxon>
        <taxon>Paraneoptera</taxon>
        <taxon>Hemiptera</taxon>
        <taxon>Sternorrhyncha</taxon>
        <taxon>Psylloidea</taxon>
        <taxon>Psyllidae</taxon>
        <taxon>Psyllinae</taxon>
        <taxon>Cacopsylla</taxon>
    </lineage>
</organism>